<keyword evidence="3" id="KW-0732">Signal</keyword>
<feature type="region of interest" description="Disordered" evidence="1">
    <location>
        <begin position="524"/>
        <end position="627"/>
    </location>
</feature>
<comment type="caution">
    <text evidence="4">The sequence shown here is derived from an EMBL/GenBank/DDBJ whole genome shotgun (WGS) entry which is preliminary data.</text>
</comment>
<feature type="chain" id="PRO_5020862595" evidence="3">
    <location>
        <begin position="31"/>
        <end position="663"/>
    </location>
</feature>
<proteinExistence type="predicted"/>
<keyword evidence="2" id="KW-0472">Membrane</keyword>
<dbReference type="OrthoDB" id="1956902at2"/>
<gene>
    <name evidence="4" type="ORF">EV211_12419</name>
</gene>
<feature type="signal peptide" evidence="3">
    <location>
        <begin position="1"/>
        <end position="30"/>
    </location>
</feature>
<evidence type="ECO:0000313" key="5">
    <source>
        <dbReference type="Proteomes" id="UP000295500"/>
    </source>
</evidence>
<dbReference type="EMBL" id="SNXO01000024">
    <property type="protein sequence ID" value="TDP53001.1"/>
    <property type="molecule type" value="Genomic_DNA"/>
</dbReference>
<dbReference type="Proteomes" id="UP000295500">
    <property type="component" value="Unassembled WGS sequence"/>
</dbReference>
<organism evidence="4 5">
    <name type="scientific">Aminicella lysinilytica</name>
    <dbReference type="NCBI Taxonomy" id="433323"/>
    <lineage>
        <taxon>Bacteria</taxon>
        <taxon>Bacillati</taxon>
        <taxon>Bacillota</taxon>
        <taxon>Clostridia</taxon>
        <taxon>Peptostreptococcales</taxon>
        <taxon>Anaerovoracaceae</taxon>
        <taxon>Aminicella</taxon>
    </lineage>
</organism>
<evidence type="ECO:0000256" key="1">
    <source>
        <dbReference type="SAM" id="MobiDB-lite"/>
    </source>
</evidence>
<feature type="compositionally biased region" description="Low complexity" evidence="1">
    <location>
        <begin position="539"/>
        <end position="563"/>
    </location>
</feature>
<keyword evidence="2" id="KW-0812">Transmembrane</keyword>
<accession>A0A4R6PZ74</accession>
<keyword evidence="5" id="KW-1185">Reference proteome</keyword>
<keyword evidence="2" id="KW-1133">Transmembrane helix</keyword>
<dbReference type="AlphaFoldDB" id="A0A4R6PZ74"/>
<protein>
    <submittedName>
        <fullName evidence="4">Uncharacterized protein</fullName>
    </submittedName>
</protein>
<reference evidence="4 5" key="1">
    <citation type="submission" date="2019-03" db="EMBL/GenBank/DDBJ databases">
        <title>Genomic Encyclopedia of Type Strains, Phase IV (KMG-IV): sequencing the most valuable type-strain genomes for metagenomic binning, comparative biology and taxonomic classification.</title>
        <authorList>
            <person name="Goeker M."/>
        </authorList>
    </citation>
    <scope>NUCLEOTIDE SEQUENCE [LARGE SCALE GENOMIC DNA]</scope>
    <source>
        <strain evidence="4 5">DSM 28287</strain>
    </source>
</reference>
<evidence type="ECO:0000256" key="3">
    <source>
        <dbReference type="SAM" id="SignalP"/>
    </source>
</evidence>
<feature type="transmembrane region" description="Helical" evidence="2">
    <location>
        <begin position="634"/>
        <end position="656"/>
    </location>
</feature>
<dbReference type="RefSeq" id="WP_133528745.1">
    <property type="nucleotide sequence ID" value="NZ_SNXO01000024.1"/>
</dbReference>
<feature type="compositionally biased region" description="Polar residues" evidence="1">
    <location>
        <begin position="617"/>
        <end position="627"/>
    </location>
</feature>
<name>A0A4R6PZ74_9FIRM</name>
<sequence>MINNIRMKKVLTGLLVAMVAFCMMPTMSYAAGWGATETGDSTKVGYKFLGGNFNSSMCEGNRFALQDYTIGHITSLGGSLKDVRHVNKVTVYDDKTGFSLNTSGAYDGQGMKFIPAGDNVYYIQLADGGYLKRTGKPGTLGVTTTTSESEATQWQFTYVSGEYHYWLIRENTAEFNAYLGTAEDGQGGYYMDCWKDKRNCCKMYINIRSVDMSSDGVLNMYYNGGTTPWYHHYTAEEIEAREDTYSCSYDPDKLNFSPRPVSKFVKVVGYNDANGGVTKTVEHFGNGEMQVVYRYTLEDIYTGKKANKRFSVCLTEHIWDDGVITRQPTCTDEGIKVYTCEKYSEDLKSQTKLSDKNCLGQKVESIPALGHSWGKTTYEWSSDNSKCTATRKCTRDPDHVETETVNTTRAVTTEPTFESAGIITYTATFKNSAFGTQTKDVTTEKIGHDWGDATYEWSADYTTCTAKCVCKNDPTHVHTKIVNTTKTVVVPPSAGVSGSGRATAEFDDPLFENQSTDYLIAAEPITPVDPTEPGTGGATDPTNPTDPSTPTEPGTGGATDPTNPTDPSPPTEPGTGTGGDTDTPEDNQTADTDVDTDTGNTGSGEATGTDKDKATAVDTNADTEGVNTGDMSSITGWLIALMIGTLGALGTFVWAIRYRKTSK</sequence>
<evidence type="ECO:0000256" key="2">
    <source>
        <dbReference type="SAM" id="Phobius"/>
    </source>
</evidence>
<evidence type="ECO:0000313" key="4">
    <source>
        <dbReference type="EMBL" id="TDP53001.1"/>
    </source>
</evidence>